<proteinExistence type="inferred from homology"/>
<dbReference type="SUPFAM" id="SSF63829">
    <property type="entry name" value="Calcium-dependent phosphotriesterase"/>
    <property type="match status" value="1"/>
</dbReference>
<sequence>MDKQATSIRTVGATLGEGPVWVAREEALYFVDIKAPCVYRFRPEDGGLDRWDAPAQVGWILPATGGAFLAGLQTGLHRFDPATGAFNFLVKVEDRAGNRLNDAAADATGRVWFGSMDNEERDPTGRLYCWDAGKITDTGAEQIVITNGPAIAPDQRTLYAVDTVGRRVNAHEMRDDGTLGAGRVFVDLADVEGNPDGAIADAEGGVWVCFFGGWAARRYAPDGTCTDTVRFPAANITKMALGGPDGRTAYATSARKGLREAQLAEQGDAGDLFTFRVDVPGVPVKDITL</sequence>
<evidence type="ECO:0000259" key="2">
    <source>
        <dbReference type="Pfam" id="PF08450"/>
    </source>
</evidence>
<organism evidence="3 4">
    <name type="scientific">Stakelama saccharophila</name>
    <dbReference type="NCBI Taxonomy" id="3075605"/>
    <lineage>
        <taxon>Bacteria</taxon>
        <taxon>Pseudomonadati</taxon>
        <taxon>Pseudomonadota</taxon>
        <taxon>Alphaproteobacteria</taxon>
        <taxon>Sphingomonadales</taxon>
        <taxon>Sphingomonadaceae</taxon>
        <taxon>Stakelama</taxon>
    </lineage>
</organism>
<dbReference type="GO" id="GO:0016787">
    <property type="term" value="F:hydrolase activity"/>
    <property type="evidence" value="ECO:0007669"/>
    <property type="project" value="UniProtKB-KW"/>
</dbReference>
<evidence type="ECO:0000313" key="3">
    <source>
        <dbReference type="EMBL" id="WNO52365.1"/>
    </source>
</evidence>
<dbReference type="PRINTS" id="PR01790">
    <property type="entry name" value="SMP30FAMILY"/>
</dbReference>
<evidence type="ECO:0000313" key="4">
    <source>
        <dbReference type="Proteomes" id="UP001302249"/>
    </source>
</evidence>
<gene>
    <name evidence="3" type="ORF">RPR59_07695</name>
</gene>
<dbReference type="InterPro" id="IPR011042">
    <property type="entry name" value="6-blade_b-propeller_TolB-like"/>
</dbReference>
<comment type="similarity">
    <text evidence="1">Belongs to the SMP-30/CGR1 family.</text>
</comment>
<dbReference type="Proteomes" id="UP001302249">
    <property type="component" value="Chromosome"/>
</dbReference>
<keyword evidence="3" id="KW-0378">Hydrolase</keyword>
<dbReference type="EC" id="3.1.1.99" evidence="3"/>
<evidence type="ECO:0000256" key="1">
    <source>
        <dbReference type="ARBA" id="ARBA00008853"/>
    </source>
</evidence>
<dbReference type="EMBL" id="CP135076">
    <property type="protein sequence ID" value="WNO52365.1"/>
    <property type="molecule type" value="Genomic_DNA"/>
</dbReference>
<keyword evidence="4" id="KW-1185">Reference proteome</keyword>
<dbReference type="Gene3D" id="2.120.10.30">
    <property type="entry name" value="TolB, C-terminal domain"/>
    <property type="match status" value="1"/>
</dbReference>
<protein>
    <submittedName>
        <fullName evidence="3">SMP-30/gluconolactonase/LRE family protein</fullName>
        <ecNumber evidence="3">3.1.1.99</ecNumber>
    </submittedName>
</protein>
<dbReference type="InterPro" id="IPR005511">
    <property type="entry name" value="SMP-30"/>
</dbReference>
<accession>A0ABZ0B4W2</accession>
<reference evidence="3 4" key="1">
    <citation type="submission" date="2023-09" db="EMBL/GenBank/DDBJ databases">
        <authorList>
            <person name="Rey-Velasco X."/>
        </authorList>
    </citation>
    <scope>NUCLEOTIDE SEQUENCE [LARGE SCALE GENOMIC DNA]</scope>
    <source>
        <strain evidence="3 4">W311</strain>
    </source>
</reference>
<dbReference type="PANTHER" id="PTHR10907:SF47">
    <property type="entry name" value="REGUCALCIN"/>
    <property type="match status" value="1"/>
</dbReference>
<dbReference type="Pfam" id="PF08450">
    <property type="entry name" value="SGL"/>
    <property type="match status" value="1"/>
</dbReference>
<dbReference type="RefSeq" id="WP_313912734.1">
    <property type="nucleotide sequence ID" value="NZ_CP135076.1"/>
</dbReference>
<dbReference type="InterPro" id="IPR013658">
    <property type="entry name" value="SGL"/>
</dbReference>
<dbReference type="PANTHER" id="PTHR10907">
    <property type="entry name" value="REGUCALCIN"/>
    <property type="match status" value="1"/>
</dbReference>
<feature type="domain" description="SMP-30/Gluconolactonase/LRE-like region" evidence="2">
    <location>
        <begin position="15"/>
        <end position="255"/>
    </location>
</feature>
<name>A0ABZ0B4W2_9SPHN</name>